<name>A0A7Y4P7W0_9CORY</name>
<comment type="subcellular location">
    <subcellularLocation>
        <location evidence="1">Cell membrane</location>
        <topology evidence="1">Multi-pass membrane protein</topology>
    </subcellularLocation>
</comment>
<keyword evidence="4 6" id="KW-1133">Transmembrane helix</keyword>
<evidence type="ECO:0000256" key="1">
    <source>
        <dbReference type="ARBA" id="ARBA00004651"/>
    </source>
</evidence>
<evidence type="ECO:0000256" key="6">
    <source>
        <dbReference type="SAM" id="Phobius"/>
    </source>
</evidence>
<organism evidence="8 9">
    <name type="scientific">Corynebacterium silvaticum</name>
    <dbReference type="NCBI Taxonomy" id="2320431"/>
    <lineage>
        <taxon>Bacteria</taxon>
        <taxon>Bacillati</taxon>
        <taxon>Actinomycetota</taxon>
        <taxon>Actinomycetes</taxon>
        <taxon>Mycobacteriales</taxon>
        <taxon>Corynebacteriaceae</taxon>
        <taxon>Corynebacterium</taxon>
    </lineage>
</organism>
<evidence type="ECO:0000256" key="2">
    <source>
        <dbReference type="ARBA" id="ARBA00022475"/>
    </source>
</evidence>
<dbReference type="Proteomes" id="UP000195652">
    <property type="component" value="Chromosome"/>
</dbReference>
<evidence type="ECO:0000313" key="9">
    <source>
        <dbReference type="Proteomes" id="UP000195652"/>
    </source>
</evidence>
<dbReference type="GeneID" id="75008665"/>
<dbReference type="KEGG" id="csil:CBE74_10600"/>
<keyword evidence="2" id="KW-1003">Cell membrane</keyword>
<evidence type="ECO:0000256" key="5">
    <source>
        <dbReference type="ARBA" id="ARBA00023136"/>
    </source>
</evidence>
<proteinExistence type="predicted"/>
<dbReference type="RefSeq" id="WP_087454603.1">
    <property type="nucleotide sequence ID" value="NZ_CP021417.2"/>
</dbReference>
<keyword evidence="9" id="KW-1185">Reference proteome</keyword>
<feature type="domain" description="Cardiolipin synthase N-terminal" evidence="7">
    <location>
        <begin position="16"/>
        <end position="58"/>
    </location>
</feature>
<reference evidence="8 9" key="4">
    <citation type="journal article" date="2020" name="PLoS ONE">
        <title>Taxonomic classification of strain PO100/5 shows a broader geographic distribution and genetic markers of the recently described Corynebacterium silvaticum.</title>
        <authorList>
            <person name="Viana M.V.C."/>
            <person name="Profeta R."/>
            <person name="da Silva A.L."/>
            <person name="Hurtado R."/>
            <person name="Cerqueira J.C."/>
            <person name="Ribeiro B.F.S."/>
            <person name="Almeida M.O."/>
            <person name="Morais-Rodrigues F."/>
            <person name="Soares S.C."/>
            <person name="Oliveira M."/>
            <person name="Tavares L."/>
            <person name="Figueiredo H."/>
            <person name="Wattam A.R."/>
            <person name="Barh D."/>
            <person name="Ghosh P."/>
            <person name="Silva A."/>
            <person name="Azevedo V."/>
        </authorList>
    </citation>
    <scope>NUCLEOTIDE SEQUENCE [LARGE SCALE GENOMIC DNA]</scope>
    <source>
        <strain evidence="8 9">PO100/5</strain>
    </source>
</reference>
<dbReference type="AlphaFoldDB" id="A0A7Y4P7W0"/>
<dbReference type="InterPro" id="IPR027379">
    <property type="entry name" value="CLS_N"/>
</dbReference>
<feature type="transmembrane region" description="Helical" evidence="6">
    <location>
        <begin position="7"/>
        <end position="27"/>
    </location>
</feature>
<accession>A0A7Y4P7W0</accession>
<evidence type="ECO:0000313" key="8">
    <source>
        <dbReference type="EMBL" id="ARU46822.1"/>
    </source>
</evidence>
<sequence length="90" mass="10337">MSEFAPLWWLIALQGALTVTALLYVVRLGDRRLAEQPRWVWIVAILVGQTVGSIVFLVVYFRDRKHRDQPERTQPTKGAKTIEQLYGDAL</sequence>
<keyword evidence="3 6" id="KW-0812">Transmembrane</keyword>
<reference evidence="8 9" key="3">
    <citation type="journal article" date="2020" name="Int. J. Syst. Evol. Microbiol.">
        <title>Corynebacterium silvaticum sp. nov., a unique group of NTTB corynebacteria in wild boar and roe deer.</title>
        <authorList>
            <person name="Dangel A."/>
            <person name="Berger A."/>
            <person name="Rau J."/>
            <person name="Eisenberg T."/>
            <person name="Kampfer P."/>
            <person name="Margos G."/>
            <person name="Contzen M."/>
            <person name="Busse H.J."/>
            <person name="Konrad R."/>
            <person name="Peters M."/>
            <person name="Sting R."/>
            <person name="Sing A."/>
        </authorList>
    </citation>
    <scope>NUCLEOTIDE SEQUENCE [LARGE SCALE GENOMIC DNA]</scope>
    <source>
        <strain evidence="8 9">PO100/5</strain>
    </source>
</reference>
<feature type="transmembrane region" description="Helical" evidence="6">
    <location>
        <begin position="39"/>
        <end position="61"/>
    </location>
</feature>
<reference evidence="8 9" key="1">
    <citation type="journal article" date="2014" name="BMC Vet. Res.">
        <title>First report of Corynebacterium pseudotuberculosis from caseous lymphadenitis lesions in Black Alentejano pig (Sus scrofa domesticus).</title>
        <authorList>
            <person name="Oliveira M."/>
            <person name="Barroco C."/>
            <person name="Mottola C."/>
            <person name="Santos R."/>
            <person name="Lemsaddek A."/>
            <person name="Tavares L."/>
            <person name="Semedo-Lemsaddek T."/>
        </authorList>
    </citation>
    <scope>NUCLEOTIDE SEQUENCE [LARGE SCALE GENOMIC DNA]</scope>
    <source>
        <strain evidence="8 9">PO100/5</strain>
    </source>
</reference>
<dbReference type="Pfam" id="PF13396">
    <property type="entry name" value="PLDc_N"/>
    <property type="match status" value="1"/>
</dbReference>
<reference evidence="8 9" key="2">
    <citation type="journal article" date="2020" name="Antonie Van Leeuwenhoek">
        <title>Phylogenomic characterisation of a novel corynebacterial species pathogenic to animals.</title>
        <authorList>
            <person name="Moller J."/>
            <person name="Musella L."/>
            <person name="Melnikov V."/>
            <person name="Geissdorfer W."/>
            <person name="Burkovski A."/>
            <person name="Sangal V."/>
        </authorList>
    </citation>
    <scope>NUCLEOTIDE SEQUENCE [LARGE SCALE GENOMIC DNA]</scope>
    <source>
        <strain evidence="8 9">PO100/5</strain>
    </source>
</reference>
<dbReference type="OrthoDB" id="4416653at2"/>
<evidence type="ECO:0000259" key="7">
    <source>
        <dbReference type="Pfam" id="PF13396"/>
    </source>
</evidence>
<gene>
    <name evidence="8" type="ORF">CBE74_10600</name>
</gene>
<protein>
    <submittedName>
        <fullName evidence="8">PLDc N-terminal domain-containing protein</fullName>
    </submittedName>
</protein>
<dbReference type="EMBL" id="CP021417">
    <property type="protein sequence ID" value="ARU46822.1"/>
    <property type="molecule type" value="Genomic_DNA"/>
</dbReference>
<evidence type="ECO:0000256" key="4">
    <source>
        <dbReference type="ARBA" id="ARBA00022989"/>
    </source>
</evidence>
<keyword evidence="5 6" id="KW-0472">Membrane</keyword>
<evidence type="ECO:0000256" key="3">
    <source>
        <dbReference type="ARBA" id="ARBA00022692"/>
    </source>
</evidence>